<evidence type="ECO:0000256" key="1">
    <source>
        <dbReference type="ARBA" id="ARBA00035644"/>
    </source>
</evidence>
<dbReference type="PANTHER" id="PTHR30157:SF0">
    <property type="entry name" value="NADPH-DEPENDENT FERRIC-CHELATE REDUCTASE"/>
    <property type="match status" value="1"/>
</dbReference>
<evidence type="ECO:0000259" key="2">
    <source>
        <dbReference type="PROSITE" id="PS51384"/>
    </source>
</evidence>
<proteinExistence type="inferred from homology"/>
<dbReference type="Pfam" id="PF09981">
    <property type="entry name" value="DUF2218"/>
    <property type="match status" value="1"/>
</dbReference>
<dbReference type="Proteomes" id="UP000466024">
    <property type="component" value="Unassembled WGS sequence"/>
</dbReference>
<dbReference type="Pfam" id="PF08021">
    <property type="entry name" value="FAD_binding_9"/>
    <property type="match status" value="1"/>
</dbReference>
<gene>
    <name evidence="3" type="ORF">F0A16_09780</name>
</gene>
<dbReference type="PROSITE" id="PS51384">
    <property type="entry name" value="FAD_FR"/>
    <property type="match status" value="1"/>
</dbReference>
<dbReference type="InterPro" id="IPR039261">
    <property type="entry name" value="FNR_nucleotide-bd"/>
</dbReference>
<comment type="caution">
    <text evidence="3">The sequence shown here is derived from an EMBL/GenBank/DDBJ whole genome shotgun (WGS) entry which is preliminary data.</text>
</comment>
<sequence>MTAQRCDATLTLTDVNDFRLRLIAFLDEYDVAYRSDERQVAIDLPGGEARFSVSRVGLHLEAEADARDGLETLRGIIEHYVALFAGENALPLHWHGDVVAAPTFANFREMRVARIEELSPSIRRLTLTGENLARFDHPEEWHVRLHFPPPGIDRPQWPRPTAEGGTQWPPEDRRAEIRYYTIRRLDVASGEVDIDFLLHEAPGPGGDFARRAKPGDICGMAGPYGRGVAEASHYLLAGDETAIPAIARLLETLPASAQVEAWLEVESPVDELELPVADHCRISWRHRCRGHAPSEQLAAAVVEAMPDTRDDLFVWFAGEADVSQCLRKRLKQEFGLQKGQHLVTGYWKRESA</sequence>
<dbReference type="InterPro" id="IPR017938">
    <property type="entry name" value="Riboflavin_synthase-like_b-brl"/>
</dbReference>
<dbReference type="InterPro" id="IPR039374">
    <property type="entry name" value="SIP_fam"/>
</dbReference>
<dbReference type="EMBL" id="VTPX01000004">
    <property type="protein sequence ID" value="KAA0018781.1"/>
    <property type="molecule type" value="Genomic_DNA"/>
</dbReference>
<dbReference type="Gene3D" id="2.40.30.10">
    <property type="entry name" value="Translation factors"/>
    <property type="match status" value="1"/>
</dbReference>
<evidence type="ECO:0000313" key="4">
    <source>
        <dbReference type="Proteomes" id="UP000466024"/>
    </source>
</evidence>
<name>A0A640WF53_9GAMM</name>
<dbReference type="Gene3D" id="3.30.310.50">
    <property type="entry name" value="Alpha-D-phosphohexomutase, C-terminal domain"/>
    <property type="match status" value="1"/>
</dbReference>
<reference evidence="3 4" key="1">
    <citation type="submission" date="2019-08" db="EMBL/GenBank/DDBJ databases">
        <title>Bioinformatics analysis of the strain L3 and L5.</title>
        <authorList>
            <person name="Li X."/>
        </authorList>
    </citation>
    <scope>NUCLEOTIDE SEQUENCE [LARGE SCALE GENOMIC DNA]</scope>
    <source>
        <strain evidence="3 4">L3</strain>
    </source>
</reference>
<dbReference type="RefSeq" id="WP_149435200.1">
    <property type="nucleotide sequence ID" value="NZ_VTPX01000004.1"/>
</dbReference>
<comment type="similarity">
    <text evidence="1">Belongs to the SIP oxidoreductase family.</text>
</comment>
<evidence type="ECO:0000313" key="3">
    <source>
        <dbReference type="EMBL" id="KAA0018781.1"/>
    </source>
</evidence>
<keyword evidence="4" id="KW-1185">Reference proteome</keyword>
<dbReference type="AlphaFoldDB" id="A0A640WF53"/>
<dbReference type="InterPro" id="IPR007037">
    <property type="entry name" value="SIP_rossman_dom"/>
</dbReference>
<organism evidence="3 4">
    <name type="scientific">Salinicola corii</name>
    <dbReference type="NCBI Taxonomy" id="2606937"/>
    <lineage>
        <taxon>Bacteria</taxon>
        <taxon>Pseudomonadati</taxon>
        <taxon>Pseudomonadota</taxon>
        <taxon>Gammaproteobacteria</taxon>
        <taxon>Oceanospirillales</taxon>
        <taxon>Halomonadaceae</taxon>
        <taxon>Salinicola</taxon>
    </lineage>
</organism>
<dbReference type="InterPro" id="IPR014543">
    <property type="entry name" value="UCP028291"/>
</dbReference>
<dbReference type="InterPro" id="IPR017927">
    <property type="entry name" value="FAD-bd_FR_type"/>
</dbReference>
<dbReference type="SUPFAM" id="SSF63380">
    <property type="entry name" value="Riboflavin synthase domain-like"/>
    <property type="match status" value="1"/>
</dbReference>
<accession>A0A640WF53</accession>
<dbReference type="Gene3D" id="3.40.50.80">
    <property type="entry name" value="Nucleotide-binding domain of ferredoxin-NADP reductase (FNR) module"/>
    <property type="match status" value="1"/>
</dbReference>
<dbReference type="Pfam" id="PF04954">
    <property type="entry name" value="SIP"/>
    <property type="match status" value="1"/>
</dbReference>
<protein>
    <submittedName>
        <fullName evidence="3">Siderophore-interacting protein</fullName>
    </submittedName>
</protein>
<dbReference type="CDD" id="cd06193">
    <property type="entry name" value="siderophore_interacting"/>
    <property type="match status" value="1"/>
</dbReference>
<feature type="domain" description="FAD-binding FR-type" evidence="2">
    <location>
        <begin position="105"/>
        <end position="230"/>
    </location>
</feature>
<dbReference type="InterPro" id="IPR013113">
    <property type="entry name" value="SIP_FAD-bd"/>
</dbReference>
<dbReference type="GO" id="GO:0016491">
    <property type="term" value="F:oxidoreductase activity"/>
    <property type="evidence" value="ECO:0007669"/>
    <property type="project" value="InterPro"/>
</dbReference>
<dbReference type="PANTHER" id="PTHR30157">
    <property type="entry name" value="FERRIC REDUCTASE, NADPH-DEPENDENT"/>
    <property type="match status" value="1"/>
</dbReference>